<accession>A0A563VPT1</accession>
<name>A0A563VPT1_9CYAN</name>
<evidence type="ECO:0000313" key="1">
    <source>
        <dbReference type="EMBL" id="VEP13287.1"/>
    </source>
</evidence>
<evidence type="ECO:0000313" key="2">
    <source>
        <dbReference type="Proteomes" id="UP000320055"/>
    </source>
</evidence>
<protein>
    <submittedName>
        <fullName evidence="1">Uncharacterized protein</fullName>
    </submittedName>
</protein>
<keyword evidence="2" id="KW-1185">Reference proteome</keyword>
<dbReference type="Proteomes" id="UP000320055">
    <property type="component" value="Unassembled WGS sequence"/>
</dbReference>
<organism evidence="1 2">
    <name type="scientific">Hyella patelloides LEGE 07179</name>
    <dbReference type="NCBI Taxonomy" id="945734"/>
    <lineage>
        <taxon>Bacteria</taxon>
        <taxon>Bacillati</taxon>
        <taxon>Cyanobacteriota</taxon>
        <taxon>Cyanophyceae</taxon>
        <taxon>Pleurocapsales</taxon>
        <taxon>Hyellaceae</taxon>
        <taxon>Hyella</taxon>
    </lineage>
</organism>
<reference evidence="1 2" key="1">
    <citation type="submission" date="2019-01" db="EMBL/GenBank/DDBJ databases">
        <authorList>
            <person name="Brito A."/>
        </authorList>
    </citation>
    <scope>NUCLEOTIDE SEQUENCE [LARGE SCALE GENOMIC DNA]</scope>
    <source>
        <strain evidence="1">1</strain>
    </source>
</reference>
<proteinExistence type="predicted"/>
<gene>
    <name evidence="1" type="ORF">H1P_1910010</name>
</gene>
<sequence>MVDPKYVAQNLTIGRPNLTAKQSMKSPGFGYRDEMPLARGCVLRRPQNTAPQFIV</sequence>
<dbReference type="EMBL" id="CAACVJ010000103">
    <property type="protein sequence ID" value="VEP13287.1"/>
    <property type="molecule type" value="Genomic_DNA"/>
</dbReference>
<dbReference type="AlphaFoldDB" id="A0A563VPT1"/>